<evidence type="ECO:0000313" key="7">
    <source>
        <dbReference type="EMBL" id="KAL3729237.1"/>
    </source>
</evidence>
<dbReference type="InterPro" id="IPR010264">
    <property type="entry name" value="Self-incomp_S1"/>
</dbReference>
<evidence type="ECO:0000256" key="2">
    <source>
        <dbReference type="ARBA" id="ARBA00005581"/>
    </source>
</evidence>
<evidence type="ECO:0000256" key="1">
    <source>
        <dbReference type="ARBA" id="ARBA00004613"/>
    </source>
</evidence>
<accession>A0ABD3JRF8</accession>
<protein>
    <recommendedName>
        <fullName evidence="6">S-protein homolog</fullName>
    </recommendedName>
</protein>
<dbReference type="AlphaFoldDB" id="A0ABD3JRF8"/>
<comment type="subcellular location">
    <subcellularLocation>
        <location evidence="1 6">Secreted</location>
    </subcellularLocation>
</comment>
<gene>
    <name evidence="7" type="ORF">ACJRO7_026354</name>
</gene>
<reference evidence="7 8" key="1">
    <citation type="submission" date="2024-11" db="EMBL/GenBank/DDBJ databases">
        <title>Chromosome-level genome assembly of Eucalyptus globulus Labill. provides insights into its genome evolution.</title>
        <authorList>
            <person name="Li X."/>
        </authorList>
    </citation>
    <scope>NUCLEOTIDE SEQUENCE [LARGE SCALE GENOMIC DNA]</scope>
    <source>
        <strain evidence="7">CL2024</strain>
        <tissue evidence="7">Fresh tender leaves</tissue>
    </source>
</reference>
<keyword evidence="8" id="KW-1185">Reference proteome</keyword>
<comment type="similarity">
    <text evidence="2 6">Belongs to the plant self-incompatibility (S1) protein family.</text>
</comment>
<evidence type="ECO:0000256" key="6">
    <source>
        <dbReference type="RuleBase" id="RU367044"/>
    </source>
</evidence>
<dbReference type="GO" id="GO:0005576">
    <property type="term" value="C:extracellular region"/>
    <property type="evidence" value="ECO:0007669"/>
    <property type="project" value="UniProtKB-SubCell"/>
</dbReference>
<comment type="caution">
    <text evidence="7">The sequence shown here is derived from an EMBL/GenBank/DDBJ whole genome shotgun (WGS) entry which is preliminary data.</text>
</comment>
<name>A0ABD3JRF8_EUCGL</name>
<dbReference type="EMBL" id="JBJKBG010000007">
    <property type="protein sequence ID" value="KAL3729237.1"/>
    <property type="molecule type" value="Genomic_DNA"/>
</dbReference>
<dbReference type="Proteomes" id="UP001634007">
    <property type="component" value="Unassembled WGS sequence"/>
</dbReference>
<organism evidence="7 8">
    <name type="scientific">Eucalyptus globulus</name>
    <name type="common">Tasmanian blue gum</name>
    <dbReference type="NCBI Taxonomy" id="34317"/>
    <lineage>
        <taxon>Eukaryota</taxon>
        <taxon>Viridiplantae</taxon>
        <taxon>Streptophyta</taxon>
        <taxon>Embryophyta</taxon>
        <taxon>Tracheophyta</taxon>
        <taxon>Spermatophyta</taxon>
        <taxon>Magnoliopsida</taxon>
        <taxon>eudicotyledons</taxon>
        <taxon>Gunneridae</taxon>
        <taxon>Pentapetalae</taxon>
        <taxon>rosids</taxon>
        <taxon>malvids</taxon>
        <taxon>Myrtales</taxon>
        <taxon>Myrtaceae</taxon>
        <taxon>Myrtoideae</taxon>
        <taxon>Eucalypteae</taxon>
        <taxon>Eucalyptus</taxon>
    </lineage>
</organism>
<evidence type="ECO:0000256" key="4">
    <source>
        <dbReference type="ARBA" id="ARBA00022525"/>
    </source>
</evidence>
<feature type="chain" id="PRO_5044525159" description="S-protein homolog" evidence="6">
    <location>
        <begin position="22"/>
        <end position="144"/>
    </location>
</feature>
<evidence type="ECO:0000256" key="5">
    <source>
        <dbReference type="ARBA" id="ARBA00022729"/>
    </source>
</evidence>
<dbReference type="PANTHER" id="PTHR31232">
    <property type="match status" value="1"/>
</dbReference>
<dbReference type="PANTHER" id="PTHR31232:SF144">
    <property type="entry name" value="S-PROTEIN HOMOLOG 2"/>
    <property type="match status" value="1"/>
</dbReference>
<keyword evidence="3 6" id="KW-0713">Self-incompatibility</keyword>
<sequence>MMNSSAMLIFICSLLLNSCAGAILRKTEVEIGYDLPGETTLTVHCKSKDDDLGFHDITITRKWRFSFRPSIFKDTLFFCSFAWPGQFKWFDIYVQTRDEGECPLSLCVWQISPSGPCRFNENTGDFDICFPWNPPRQLGRKPLT</sequence>
<evidence type="ECO:0000313" key="8">
    <source>
        <dbReference type="Proteomes" id="UP001634007"/>
    </source>
</evidence>
<keyword evidence="4 6" id="KW-0964">Secreted</keyword>
<evidence type="ECO:0000256" key="3">
    <source>
        <dbReference type="ARBA" id="ARBA00022471"/>
    </source>
</evidence>
<feature type="signal peptide" evidence="6">
    <location>
        <begin position="1"/>
        <end position="21"/>
    </location>
</feature>
<proteinExistence type="inferred from homology"/>
<dbReference type="Pfam" id="PF05938">
    <property type="entry name" value="Self-incomp_S1"/>
    <property type="match status" value="1"/>
</dbReference>
<keyword evidence="5 6" id="KW-0732">Signal</keyword>
<dbReference type="GO" id="GO:0060320">
    <property type="term" value="P:rejection of self pollen"/>
    <property type="evidence" value="ECO:0007669"/>
    <property type="project" value="UniProtKB-KW"/>
</dbReference>